<evidence type="ECO:0000313" key="3">
    <source>
        <dbReference type="RefSeq" id="XP_035662406.1"/>
    </source>
</evidence>
<protein>
    <submittedName>
        <fullName evidence="3">Uncharacterized protein LOC118406461</fullName>
    </submittedName>
</protein>
<dbReference type="AlphaFoldDB" id="A0A9J7K9Q5"/>
<feature type="compositionally biased region" description="Basic residues" evidence="1">
    <location>
        <begin position="342"/>
        <end position="354"/>
    </location>
</feature>
<reference evidence="3" key="1">
    <citation type="journal article" date="2016" name="Genome Biol. Evol.">
        <title>Conserved non-coding elements in the most distant genera of cephalochordates: the Goldilocks principle.</title>
        <authorList>
            <person name="Yue J.X."/>
            <person name="Kozmikova I."/>
            <person name="Ono H."/>
            <person name="Nossa C.W."/>
            <person name="Kozmik Z."/>
            <person name="Putnam N.H."/>
            <person name="Yu J.K."/>
            <person name="Holland L.Z."/>
        </authorList>
    </citation>
    <scope>NUCLEOTIDE SEQUENCE</scope>
</reference>
<dbReference type="Proteomes" id="UP000001554">
    <property type="component" value="Chromosome 19"/>
</dbReference>
<dbReference type="GeneID" id="118406461"/>
<organism evidence="2 3">
    <name type="scientific">Branchiostoma floridae</name>
    <name type="common">Florida lancelet</name>
    <name type="synonym">Amphioxus</name>
    <dbReference type="NCBI Taxonomy" id="7739"/>
    <lineage>
        <taxon>Eukaryota</taxon>
        <taxon>Metazoa</taxon>
        <taxon>Chordata</taxon>
        <taxon>Cephalochordata</taxon>
        <taxon>Leptocardii</taxon>
        <taxon>Amphioxiformes</taxon>
        <taxon>Branchiostomatidae</taxon>
        <taxon>Branchiostoma</taxon>
    </lineage>
</organism>
<proteinExistence type="predicted"/>
<reference evidence="2" key="2">
    <citation type="journal article" date="2020" name="Nat. Ecol. Evol.">
        <title>Deeply conserved synteny resolves early events in vertebrate evolution.</title>
        <authorList>
            <person name="Simakov O."/>
            <person name="Marletaz F."/>
            <person name="Yue J.X."/>
            <person name="O'Connell B."/>
            <person name="Jenkins J."/>
            <person name="Brandt A."/>
            <person name="Calef R."/>
            <person name="Tung C.H."/>
            <person name="Huang T.K."/>
            <person name="Schmutz J."/>
            <person name="Satoh N."/>
            <person name="Yu J.K."/>
            <person name="Putnam N.H."/>
            <person name="Green R.E."/>
            <person name="Rokhsar D.S."/>
        </authorList>
    </citation>
    <scope>NUCLEOTIDE SEQUENCE [LARGE SCALE GENOMIC DNA]</scope>
    <source>
        <strain evidence="2">S238N-H82</strain>
    </source>
</reference>
<gene>
    <name evidence="3" type="primary">LOC118406461</name>
</gene>
<dbReference type="KEGG" id="bfo:118406461"/>
<name>A0A9J7K9Q5_BRAFL</name>
<feature type="compositionally biased region" description="Polar residues" evidence="1">
    <location>
        <begin position="255"/>
        <end position="283"/>
    </location>
</feature>
<keyword evidence="2" id="KW-1185">Reference proteome</keyword>
<feature type="region of interest" description="Disordered" evidence="1">
    <location>
        <begin position="211"/>
        <end position="410"/>
    </location>
</feature>
<sequence length="497" mass="56258">MSDIKQNTSYQPGNTTVYQNESIVVYTSTEGLPNTTYLPRNTAVFHTESQINNKQASTNYYTQTISQRDRTDNGISNECLGMQGWPLGWLWSWKCDEKNQPRNNNVSKESNIEATTPYNIATTLTLSTTQNVKANVATETSLTTTKRILHNQNTTLPHLTNMTKVYKGSGTIGPDQNTTLSFHPTENYKAKNTVESDSKLEMLRWPTTARSTQFPITKSARENEKTERIPRIPMPLRRPKEPPKSTPPLDHTLTLHVQTKSTTEGTKLPKSTNTQHPVESKPTTCKKVNVSQYQVKPEDQHPSSKGRNSNKRKPPKAKGKRPNRGRLHERGKNKTSTVIRRPEKHRLSRRRIPKKDRPTANRQLSSTNRGELVQPKGDRFHTPAALSRLTTQSTLTHSTPTMEKQPDVPTQINEQSALVRRLTESFSTHTKDTSTILQTAPSTPTFPMTWIKRINEKLLKFNTSIHLDRIVSGVHVWRIFSTDKKVPANSKCVATAL</sequence>
<evidence type="ECO:0000313" key="2">
    <source>
        <dbReference type="Proteomes" id="UP000001554"/>
    </source>
</evidence>
<feature type="compositionally biased region" description="Low complexity" evidence="1">
    <location>
        <begin position="386"/>
        <end position="401"/>
    </location>
</feature>
<feature type="compositionally biased region" description="Basic and acidic residues" evidence="1">
    <location>
        <begin position="219"/>
        <end position="230"/>
    </location>
</feature>
<evidence type="ECO:0000256" key="1">
    <source>
        <dbReference type="SAM" id="MobiDB-lite"/>
    </source>
</evidence>
<feature type="compositionally biased region" description="Polar residues" evidence="1">
    <location>
        <begin position="360"/>
        <end position="369"/>
    </location>
</feature>
<reference evidence="3" key="3">
    <citation type="submission" date="2025-08" db="UniProtKB">
        <authorList>
            <consortium name="RefSeq"/>
        </authorList>
    </citation>
    <scope>IDENTIFICATION</scope>
</reference>
<feature type="compositionally biased region" description="Basic residues" evidence="1">
    <location>
        <begin position="308"/>
        <end position="325"/>
    </location>
</feature>
<dbReference type="RefSeq" id="XP_035662406.1">
    <property type="nucleotide sequence ID" value="XM_035806513.1"/>
</dbReference>
<accession>A0A9J7K9Q5</accession>